<name>A0A0S1GNB6_AERSA</name>
<dbReference type="RefSeq" id="WP_059167479.1">
    <property type="nucleotide sequence ID" value="NZ_CAWMQR010000002.1"/>
</dbReference>
<accession>A0A0S1GNB6</accession>
<organism evidence="1">
    <name type="scientific">Aeromonas salmonicida</name>
    <dbReference type="NCBI Taxonomy" id="645"/>
    <lineage>
        <taxon>Bacteria</taxon>
        <taxon>Pseudomonadati</taxon>
        <taxon>Pseudomonadota</taxon>
        <taxon>Gammaproteobacteria</taxon>
        <taxon>Aeromonadales</taxon>
        <taxon>Aeromonadaceae</taxon>
        <taxon>Aeromonas</taxon>
    </lineage>
</organism>
<gene>
    <name evidence="1" type="primary">repB</name>
</gene>
<proteinExistence type="predicted"/>
<protein>
    <submittedName>
        <fullName evidence="1">Plasmid replication protein RepB</fullName>
    </submittedName>
</protein>
<dbReference type="AlphaFoldDB" id="A0A0S1GNB6"/>
<evidence type="ECO:0000313" key="1">
    <source>
        <dbReference type="EMBL" id="ALK43980.1"/>
    </source>
</evidence>
<geneLocation type="plasmid" evidence="1">
    <name>pY47-2</name>
</geneLocation>
<sequence>MQERDAKTVFDLGGFSKALIVPTPMGAGYHLHLVRFGKGGETEVLERQRGGWRVFTTIDAAANTANQIGFRRIEVDLSSRR</sequence>
<keyword evidence="1" id="KW-0614">Plasmid</keyword>
<reference evidence="1" key="1">
    <citation type="submission" date="2015-07" db="EMBL/GenBank/DDBJ databases">
        <title>The mesophilic/psychrophilic dichotomy of Aeromonas salmonicida.</title>
        <authorList>
            <person name="Vincent A.T."/>
            <person name="Trudel M.V."/>
            <person name="Freschi L."/>
            <person name="Nagar V."/>
            <person name="Levesque R.C."/>
            <person name="Charette S.J."/>
        </authorList>
    </citation>
    <scope>NUCLEOTIDE SEQUENCE</scope>
    <source>
        <strain evidence="1">Y47</strain>
        <plasmid evidence="1">pY47-2</plasmid>
    </source>
</reference>
<dbReference type="EMBL" id="KT334397">
    <property type="protein sequence ID" value="ALK43980.1"/>
    <property type="molecule type" value="Genomic_DNA"/>
</dbReference>